<gene>
    <name evidence="1" type="ORF">PACLA_8A045859</name>
</gene>
<keyword evidence="2" id="KW-1185">Reference proteome</keyword>
<name>A0A7D9DU65_PARCT</name>
<evidence type="ECO:0000313" key="1">
    <source>
        <dbReference type="EMBL" id="CAB3994343.1"/>
    </source>
</evidence>
<sequence>MLESFMLQNQIIPVESEDGEIVEANLHNFLSDADYPSNGHKRPESWHDAVRALRNEMTTHAVITASAYLFHLEISILDWQGKIAITSPANMQPETKIYLGYTGDHYMLLSGKLEIVTVQISRKKAMTMTVEDWPEENDCYNPGVSVFRGIKYDLSGMRNPDTQKLFKSMKTLVLFRTLARVFRGLKVTATVRFDRPVRVKEVAVFIRVVFLVVIKEIQNYIL</sequence>
<evidence type="ECO:0000313" key="2">
    <source>
        <dbReference type="Proteomes" id="UP001152795"/>
    </source>
</evidence>
<proteinExistence type="predicted"/>
<dbReference type="Proteomes" id="UP001152795">
    <property type="component" value="Unassembled WGS sequence"/>
</dbReference>
<dbReference type="EMBL" id="CACRXK020002441">
    <property type="protein sequence ID" value="CAB3994343.1"/>
    <property type="molecule type" value="Genomic_DNA"/>
</dbReference>
<organism evidence="1 2">
    <name type="scientific">Paramuricea clavata</name>
    <name type="common">Red gorgonian</name>
    <name type="synonym">Violescent sea-whip</name>
    <dbReference type="NCBI Taxonomy" id="317549"/>
    <lineage>
        <taxon>Eukaryota</taxon>
        <taxon>Metazoa</taxon>
        <taxon>Cnidaria</taxon>
        <taxon>Anthozoa</taxon>
        <taxon>Octocorallia</taxon>
        <taxon>Malacalcyonacea</taxon>
        <taxon>Plexauridae</taxon>
        <taxon>Paramuricea</taxon>
    </lineage>
</organism>
<accession>A0A7D9DU65</accession>
<comment type="caution">
    <text evidence="1">The sequence shown here is derived from an EMBL/GenBank/DDBJ whole genome shotgun (WGS) entry which is preliminary data.</text>
</comment>
<protein>
    <submittedName>
        <fullName evidence="1">Uncharacterized protein</fullName>
    </submittedName>
</protein>
<reference evidence="1" key="1">
    <citation type="submission" date="2020-04" db="EMBL/GenBank/DDBJ databases">
        <authorList>
            <person name="Alioto T."/>
            <person name="Alioto T."/>
            <person name="Gomez Garrido J."/>
        </authorList>
    </citation>
    <scope>NUCLEOTIDE SEQUENCE</scope>
    <source>
        <strain evidence="1">A484AB</strain>
    </source>
</reference>
<dbReference type="AlphaFoldDB" id="A0A7D9DU65"/>